<comment type="caution">
    <text evidence="2">The sequence shown here is derived from an EMBL/GenBank/DDBJ whole genome shotgun (WGS) entry which is preliminary data.</text>
</comment>
<dbReference type="Gene3D" id="2.30.40.10">
    <property type="entry name" value="Urease, subunit C, domain 1"/>
    <property type="match status" value="1"/>
</dbReference>
<dbReference type="InterPro" id="IPR013108">
    <property type="entry name" value="Amidohydro_3"/>
</dbReference>
<dbReference type="PANTHER" id="PTHR11647">
    <property type="entry name" value="HYDRANTOINASE/DIHYDROPYRIMIDINASE FAMILY MEMBER"/>
    <property type="match status" value="1"/>
</dbReference>
<proteinExistence type="predicted"/>
<dbReference type="AlphaFoldDB" id="A0A3D4V764"/>
<sequence>MAARALFVVPALGLLVFGALSSHLPEPVAGLGGDTAVATRLQPPVDSFDVLIVGGSVIDGTGSASRTVDVGLRGDRIVALGANLPRTKARTVIEARGRVVTPGFIDLHAHLEPLLQLPLMESALRQGVTLAVGGPDGSSSLPLGPYLDSVTTAKPGINVAYLVGHNDVRRRVLGMAARAPDAAELARMKQLVAEAMGQGAFGLSTGLLYLPGTYSNVDEVVALAQVASDSNGIYTSHLRKEGIGLLDGVGEAMEIGRRAKIPVVLTHHKAVGQQMWGKSVVTLAMVDSARKAGIDVMIDQYPYTATHTGISVLVPSWAMAGGDAEFRKRLAVPALKDSIVRGIVDNILNDRGGGDLARVQFSRVPWDRSLEGKTLKDWATREKLEPTPENGAQLVLQAMLKGGGNAIYHVLDEQDVRRIMTHPQTMIASDGRLSRPGDGHPHPRAYGTFPRVLGLYVREQKLLSLESAVHKMTQMPAQRLAMSDRGVLRVGALADVVVFDASTVKDQSTFTEPHQYPVGIETVIVNGTVAVRDGKPTGVRAGRVVRHGAKANN</sequence>
<accession>A0A3D4V764</accession>
<dbReference type="Gene3D" id="3.20.20.140">
    <property type="entry name" value="Metal-dependent hydrolases"/>
    <property type="match status" value="2"/>
</dbReference>
<feature type="domain" description="Amidohydrolase 3" evidence="1">
    <location>
        <begin position="411"/>
        <end position="530"/>
    </location>
</feature>
<dbReference type="OMA" id="WKMTGLT"/>
<dbReference type="SUPFAM" id="SSF51556">
    <property type="entry name" value="Metallo-dependent hydrolases"/>
    <property type="match status" value="1"/>
</dbReference>
<dbReference type="GO" id="GO:0005829">
    <property type="term" value="C:cytosol"/>
    <property type="evidence" value="ECO:0007669"/>
    <property type="project" value="TreeGrafter"/>
</dbReference>
<dbReference type="InterPro" id="IPR050378">
    <property type="entry name" value="Metallo-dep_Hydrolases_sf"/>
</dbReference>
<gene>
    <name evidence="2" type="ORF">DGD08_07145</name>
</gene>
<evidence type="ECO:0000259" key="1">
    <source>
        <dbReference type="Pfam" id="PF07969"/>
    </source>
</evidence>
<dbReference type="CDD" id="cd01297">
    <property type="entry name" value="D-aminoacylase"/>
    <property type="match status" value="1"/>
</dbReference>
<dbReference type="EMBL" id="DPIY01000006">
    <property type="protein sequence ID" value="HCT56976.1"/>
    <property type="molecule type" value="Genomic_DNA"/>
</dbReference>
<evidence type="ECO:0000313" key="2">
    <source>
        <dbReference type="EMBL" id="HCT56976.1"/>
    </source>
</evidence>
<reference evidence="2 3" key="1">
    <citation type="journal article" date="2018" name="Nat. Biotechnol.">
        <title>A standardized bacterial taxonomy based on genome phylogeny substantially revises the tree of life.</title>
        <authorList>
            <person name="Parks D.H."/>
            <person name="Chuvochina M."/>
            <person name="Waite D.W."/>
            <person name="Rinke C."/>
            <person name="Skarshewski A."/>
            <person name="Chaumeil P.A."/>
            <person name="Hugenholtz P."/>
        </authorList>
    </citation>
    <scope>NUCLEOTIDE SEQUENCE [LARGE SCALE GENOMIC DNA]</scope>
    <source>
        <strain evidence="2">UBA8844</strain>
    </source>
</reference>
<name>A0A3D4V764_9BACT</name>
<protein>
    <submittedName>
        <fullName evidence="2">D-aminoacylase</fullName>
    </submittedName>
</protein>
<dbReference type="GO" id="GO:0016812">
    <property type="term" value="F:hydrolase activity, acting on carbon-nitrogen (but not peptide) bonds, in cyclic amides"/>
    <property type="evidence" value="ECO:0007669"/>
    <property type="project" value="TreeGrafter"/>
</dbReference>
<feature type="domain" description="Amidohydrolase 3" evidence="1">
    <location>
        <begin position="92"/>
        <end position="308"/>
    </location>
</feature>
<dbReference type="SUPFAM" id="SSF51338">
    <property type="entry name" value="Composite domain of metallo-dependent hydrolases"/>
    <property type="match status" value="1"/>
</dbReference>
<dbReference type="Pfam" id="PF07969">
    <property type="entry name" value="Amidohydro_3"/>
    <property type="match status" value="2"/>
</dbReference>
<dbReference type="InterPro" id="IPR011059">
    <property type="entry name" value="Metal-dep_hydrolase_composite"/>
</dbReference>
<evidence type="ECO:0000313" key="3">
    <source>
        <dbReference type="Proteomes" id="UP000264071"/>
    </source>
</evidence>
<dbReference type="PANTHER" id="PTHR11647:SF1">
    <property type="entry name" value="COLLAPSIN RESPONSE MEDIATOR PROTEIN"/>
    <property type="match status" value="1"/>
</dbReference>
<dbReference type="InterPro" id="IPR032466">
    <property type="entry name" value="Metal_Hydrolase"/>
</dbReference>
<dbReference type="Proteomes" id="UP000264071">
    <property type="component" value="Unassembled WGS sequence"/>
</dbReference>
<organism evidence="2 3">
    <name type="scientific">Gemmatimonas aurantiaca</name>
    <dbReference type="NCBI Taxonomy" id="173480"/>
    <lineage>
        <taxon>Bacteria</taxon>
        <taxon>Pseudomonadati</taxon>
        <taxon>Gemmatimonadota</taxon>
        <taxon>Gemmatimonadia</taxon>
        <taxon>Gemmatimonadales</taxon>
        <taxon>Gemmatimonadaceae</taxon>
        <taxon>Gemmatimonas</taxon>
    </lineage>
</organism>